<dbReference type="RefSeq" id="WP_213514839.1">
    <property type="nucleotide sequence ID" value="NZ_BOSE01000003.1"/>
</dbReference>
<evidence type="ECO:0000313" key="2">
    <source>
        <dbReference type="Proteomes" id="UP000683139"/>
    </source>
</evidence>
<evidence type="ECO:0008006" key="3">
    <source>
        <dbReference type="Google" id="ProtNLM"/>
    </source>
</evidence>
<gene>
    <name evidence="1" type="ORF">J40TS1_21610</name>
</gene>
<proteinExistence type="predicted"/>
<evidence type="ECO:0000313" key="1">
    <source>
        <dbReference type="EMBL" id="GIP16519.1"/>
    </source>
</evidence>
<dbReference type="InterPro" id="IPR038056">
    <property type="entry name" value="YjbR-like_sf"/>
</dbReference>
<reference evidence="1" key="1">
    <citation type="submission" date="2021-03" db="EMBL/GenBank/DDBJ databases">
        <title>Antimicrobial resistance genes in bacteria isolated from Japanese honey, and their potential for conferring macrolide and lincosamide resistance in the American foulbrood pathogen Paenibacillus larvae.</title>
        <authorList>
            <person name="Okamoto M."/>
            <person name="Kumagai M."/>
            <person name="Kanamori H."/>
            <person name="Takamatsu D."/>
        </authorList>
    </citation>
    <scope>NUCLEOTIDE SEQUENCE</scope>
    <source>
        <strain evidence="1">J40TS1</strain>
    </source>
</reference>
<keyword evidence="2" id="KW-1185">Reference proteome</keyword>
<dbReference type="InterPro" id="IPR007351">
    <property type="entry name" value="YjbR"/>
</dbReference>
<comment type="caution">
    <text evidence="1">The sequence shown here is derived from an EMBL/GenBank/DDBJ whole genome shotgun (WGS) entry which is preliminary data.</text>
</comment>
<dbReference type="PANTHER" id="PTHR35145">
    <property type="entry name" value="CYTOPLASMIC PROTEIN-RELATED"/>
    <property type="match status" value="1"/>
</dbReference>
<protein>
    <recommendedName>
        <fullName evidence="3">MmcQ/YjbR family DNA-binding protein</fullName>
    </recommendedName>
</protein>
<dbReference type="SUPFAM" id="SSF142906">
    <property type="entry name" value="YjbR-like"/>
    <property type="match status" value="1"/>
</dbReference>
<accession>A0A919YQT5</accession>
<name>A0A919YQT5_9BACL</name>
<dbReference type="AlphaFoldDB" id="A0A919YQT5"/>
<dbReference type="Proteomes" id="UP000683139">
    <property type="component" value="Unassembled WGS sequence"/>
</dbReference>
<organism evidence="1 2">
    <name type="scientific">Paenibacillus montaniterrae</name>
    <dbReference type="NCBI Taxonomy" id="429341"/>
    <lineage>
        <taxon>Bacteria</taxon>
        <taxon>Bacillati</taxon>
        <taxon>Bacillota</taxon>
        <taxon>Bacilli</taxon>
        <taxon>Bacillales</taxon>
        <taxon>Paenibacillaceae</taxon>
        <taxon>Paenibacillus</taxon>
    </lineage>
</organism>
<dbReference type="InterPro" id="IPR058532">
    <property type="entry name" value="YjbR/MT2646/Rv2570-like"/>
</dbReference>
<dbReference type="Gene3D" id="3.90.1150.30">
    <property type="match status" value="1"/>
</dbReference>
<dbReference type="Pfam" id="PF04237">
    <property type="entry name" value="YjbR"/>
    <property type="match status" value="1"/>
</dbReference>
<dbReference type="PANTHER" id="PTHR35145:SF1">
    <property type="entry name" value="CYTOPLASMIC PROTEIN"/>
    <property type="match status" value="1"/>
</dbReference>
<dbReference type="EMBL" id="BOSE01000003">
    <property type="protein sequence ID" value="GIP16519.1"/>
    <property type="molecule type" value="Genomic_DNA"/>
</dbReference>
<sequence length="132" mass="14842">MKQPSPDSIDLNSFAGLQQYCLDLPGTTEEYPFGPTPLVMKVSGKMYALIQPGDTPSISLKCDPFISELLRQQYEAVKPGYHLNKRLWITVDVNETVPAEELRDWIVSSYQLVVSKLTKAQRAALQQLGEQQ</sequence>